<dbReference type="EMBL" id="JASBAO010000001">
    <property type="protein sequence ID" value="MDI2090603.1"/>
    <property type="molecule type" value="Genomic_DNA"/>
</dbReference>
<feature type="domain" description="DUF218" evidence="2">
    <location>
        <begin position="46"/>
        <end position="166"/>
    </location>
</feature>
<sequence>MTKFYHRSKQSLFWGVLIVLGLWLGGFLLFIVDTLVYTPPIPTAEGIVVLTGGARRIDTAIKLLQSHHGKYLLISGVQKTTTLKDLEHILSYKIPASDQERITLGYSATSTMGNAIETAAWAHHYKINSLIIVTSSYHIRRALLEMQDLLYDVQLFPYVARSDNQDFFSHLHSFRLLFLEYNKLLAAYTGLIHTTKSKENLLQNTL</sequence>
<dbReference type="PANTHER" id="PTHR30336">
    <property type="entry name" value="INNER MEMBRANE PROTEIN, PROBABLE PERMEASE"/>
    <property type="match status" value="1"/>
</dbReference>
<organism evidence="3 4">
    <name type="scientific">Commensalibacter oyaizuii</name>
    <dbReference type="NCBI Taxonomy" id="3043873"/>
    <lineage>
        <taxon>Bacteria</taxon>
        <taxon>Pseudomonadati</taxon>
        <taxon>Pseudomonadota</taxon>
        <taxon>Alphaproteobacteria</taxon>
        <taxon>Acetobacterales</taxon>
        <taxon>Acetobacteraceae</taxon>
    </lineage>
</organism>
<dbReference type="Proteomes" id="UP001431634">
    <property type="component" value="Unassembled WGS sequence"/>
</dbReference>
<reference evidence="3" key="1">
    <citation type="submission" date="2023-05" db="EMBL/GenBank/DDBJ databases">
        <title>Whole genome sequence of Commensalibacter sp.</title>
        <authorList>
            <person name="Charoenyingcharoen P."/>
            <person name="Yukphan P."/>
        </authorList>
    </citation>
    <scope>NUCLEOTIDE SEQUENCE</scope>
    <source>
        <strain evidence="3">TBRC 16381</strain>
    </source>
</reference>
<keyword evidence="4" id="KW-1185">Reference proteome</keyword>
<feature type="transmembrane region" description="Helical" evidence="1">
    <location>
        <begin position="12"/>
        <end position="32"/>
    </location>
</feature>
<evidence type="ECO:0000313" key="4">
    <source>
        <dbReference type="Proteomes" id="UP001431634"/>
    </source>
</evidence>
<comment type="caution">
    <text evidence="3">The sequence shown here is derived from an EMBL/GenBank/DDBJ whole genome shotgun (WGS) entry which is preliminary data.</text>
</comment>
<dbReference type="InterPro" id="IPR014729">
    <property type="entry name" value="Rossmann-like_a/b/a_fold"/>
</dbReference>
<keyword evidence="1" id="KW-1133">Transmembrane helix</keyword>
<dbReference type="InterPro" id="IPR051599">
    <property type="entry name" value="Cell_Envelope_Assoc"/>
</dbReference>
<keyword evidence="1" id="KW-0812">Transmembrane</keyword>
<evidence type="ECO:0000259" key="2">
    <source>
        <dbReference type="Pfam" id="PF02698"/>
    </source>
</evidence>
<dbReference type="Pfam" id="PF02698">
    <property type="entry name" value="DUF218"/>
    <property type="match status" value="1"/>
</dbReference>
<dbReference type="PANTHER" id="PTHR30336:SF4">
    <property type="entry name" value="ENVELOPE BIOGENESIS FACTOR ELYC"/>
    <property type="match status" value="1"/>
</dbReference>
<dbReference type="Gene3D" id="3.40.50.620">
    <property type="entry name" value="HUPs"/>
    <property type="match status" value="1"/>
</dbReference>
<evidence type="ECO:0000313" key="3">
    <source>
        <dbReference type="EMBL" id="MDI2090603.1"/>
    </source>
</evidence>
<dbReference type="CDD" id="cd06259">
    <property type="entry name" value="YdcF-like"/>
    <property type="match status" value="1"/>
</dbReference>
<dbReference type="InterPro" id="IPR003848">
    <property type="entry name" value="DUF218"/>
</dbReference>
<accession>A0ABT6Q0U0</accession>
<dbReference type="RefSeq" id="WP_281447735.1">
    <property type="nucleotide sequence ID" value="NZ_JASBAO010000001.1"/>
</dbReference>
<protein>
    <submittedName>
        <fullName evidence="3">YdcF family protein</fullName>
    </submittedName>
</protein>
<keyword evidence="1" id="KW-0472">Membrane</keyword>
<gene>
    <name evidence="3" type="ORF">QJV27_04270</name>
</gene>
<proteinExistence type="predicted"/>
<name>A0ABT6Q0U0_9PROT</name>
<evidence type="ECO:0000256" key="1">
    <source>
        <dbReference type="SAM" id="Phobius"/>
    </source>
</evidence>